<evidence type="ECO:0000313" key="2">
    <source>
        <dbReference type="Proteomes" id="UP000005438"/>
    </source>
</evidence>
<dbReference type="KEGG" id="nko:Niako_1019"/>
<reference evidence="1 2" key="1">
    <citation type="submission" date="2011-12" db="EMBL/GenBank/DDBJ databases">
        <title>The complete genome of Niastella koreensis GR20-10.</title>
        <authorList>
            <consortium name="US DOE Joint Genome Institute (JGI-PGF)"/>
            <person name="Lucas S."/>
            <person name="Han J."/>
            <person name="Lapidus A."/>
            <person name="Bruce D."/>
            <person name="Goodwin L."/>
            <person name="Pitluck S."/>
            <person name="Peters L."/>
            <person name="Kyrpides N."/>
            <person name="Mavromatis K."/>
            <person name="Ivanova N."/>
            <person name="Mikhailova N."/>
            <person name="Davenport K."/>
            <person name="Saunders E."/>
            <person name="Detter J.C."/>
            <person name="Tapia R."/>
            <person name="Han C."/>
            <person name="Land M."/>
            <person name="Hauser L."/>
            <person name="Markowitz V."/>
            <person name="Cheng J.-F."/>
            <person name="Hugenholtz P."/>
            <person name="Woyke T."/>
            <person name="Wu D."/>
            <person name="Tindall B."/>
            <person name="Pomrenke H."/>
            <person name="Brambilla E."/>
            <person name="Klenk H.-P."/>
            <person name="Eisen J.A."/>
        </authorList>
    </citation>
    <scope>NUCLEOTIDE SEQUENCE [LARGE SCALE GENOMIC DNA]</scope>
    <source>
        <strain evidence="2">DSM 17620 / KACC 11465 / NBRC 106392 / GR20-10</strain>
    </source>
</reference>
<sequence>MGRGQKAKGRDAATKKLKNSITYEPNNLEQVTAYKPILNLTKANNCFSLHLP</sequence>
<name>G8TGH5_NIAKG</name>
<dbReference type="HOGENOM" id="CLU_3082284_0_0_10"/>
<dbReference type="AlphaFoldDB" id="G8TGH5"/>
<dbReference type="EMBL" id="CP003178">
    <property type="protein sequence ID" value="AEV97398.1"/>
    <property type="molecule type" value="Genomic_DNA"/>
</dbReference>
<evidence type="ECO:0000313" key="1">
    <source>
        <dbReference type="EMBL" id="AEV97398.1"/>
    </source>
</evidence>
<organism evidence="1 2">
    <name type="scientific">Niastella koreensis (strain DSM 17620 / KACC 11465 / NBRC 106392 / GR20-10)</name>
    <dbReference type="NCBI Taxonomy" id="700598"/>
    <lineage>
        <taxon>Bacteria</taxon>
        <taxon>Pseudomonadati</taxon>
        <taxon>Bacteroidota</taxon>
        <taxon>Chitinophagia</taxon>
        <taxon>Chitinophagales</taxon>
        <taxon>Chitinophagaceae</taxon>
        <taxon>Niastella</taxon>
    </lineage>
</organism>
<proteinExistence type="predicted"/>
<dbReference type="Proteomes" id="UP000005438">
    <property type="component" value="Chromosome"/>
</dbReference>
<protein>
    <submittedName>
        <fullName evidence="1">Uncharacterized protein</fullName>
    </submittedName>
</protein>
<gene>
    <name evidence="1" type="ordered locus">Niako_1019</name>
</gene>
<dbReference type="STRING" id="700598.Niako_1019"/>
<accession>G8TGH5</accession>